<sequence length="269" mass="30254">MINKTLYEKSAKFFLITFLASVWFVFTLASSVCHAAIAHEKVTLWWYSPVLTLSGGIAAANVGRSQTLGMANDYTTYQYSAQNSSSQRFILGVYTGTEIALNSKFLLQMGIGFYDPGAFSSKYNPLIQGVDRESSDQFFWHYKVKNQSFLAEAKLLGMLRKQIHIYLTLGLGTAFNHAYDYTVNVPPFLTFTPEFTNHTETSFTYAIGIGMEADVAKNFRLGVGYRFANLGQANLGKGFLDDKIFSETLRQSNFYMHALLAQVTWHFGK</sequence>
<dbReference type="RefSeq" id="WP_006872570.1">
    <property type="nucleotide sequence ID" value="NZ_JH413848.1"/>
</dbReference>
<dbReference type="EMBL" id="JH413848">
    <property type="protein sequence ID" value="EHL29267.1"/>
    <property type="molecule type" value="Genomic_DNA"/>
</dbReference>
<gene>
    <name evidence="2" type="ORF">LDG_8702</name>
</gene>
<dbReference type="Gene3D" id="2.40.160.20">
    <property type="match status" value="1"/>
</dbReference>
<dbReference type="SUPFAM" id="SSF56925">
    <property type="entry name" value="OMPA-like"/>
    <property type="match status" value="1"/>
</dbReference>
<keyword evidence="1" id="KW-0472">Membrane</keyword>
<keyword evidence="3" id="KW-1185">Reference proteome</keyword>
<dbReference type="InParanoid" id="G9ETR6"/>
<dbReference type="eggNOG" id="COG3637">
    <property type="taxonomic scope" value="Bacteria"/>
</dbReference>
<keyword evidence="1" id="KW-0812">Transmembrane</keyword>
<proteinExistence type="predicted"/>
<reference evidence="2 3" key="1">
    <citation type="journal article" date="2011" name="BMC Genomics">
        <title>Insight into cross-talk between intra-amoebal pathogens.</title>
        <authorList>
            <person name="Gimenez G."/>
            <person name="Bertelli C."/>
            <person name="Moliner C."/>
            <person name="Robert C."/>
            <person name="Raoult D."/>
            <person name="Fournier P.E."/>
            <person name="Greub G."/>
        </authorList>
    </citation>
    <scope>NUCLEOTIDE SEQUENCE [LARGE SCALE GENOMIC DNA]</scope>
    <source>
        <strain evidence="2 3">LLAP12</strain>
    </source>
</reference>
<accession>G9ETR6</accession>
<feature type="transmembrane region" description="Helical" evidence="1">
    <location>
        <begin position="45"/>
        <end position="63"/>
    </location>
</feature>
<dbReference type="STRING" id="658187.LDG_8702"/>
<organism evidence="2 3">
    <name type="scientific">Legionella drancourtii LLAP12</name>
    <dbReference type="NCBI Taxonomy" id="658187"/>
    <lineage>
        <taxon>Bacteria</taxon>
        <taxon>Pseudomonadati</taxon>
        <taxon>Pseudomonadota</taxon>
        <taxon>Gammaproteobacteria</taxon>
        <taxon>Legionellales</taxon>
        <taxon>Legionellaceae</taxon>
        <taxon>Legionella</taxon>
    </lineage>
</organism>
<protein>
    <submittedName>
        <fullName evidence="2">Uncharacterized protein</fullName>
    </submittedName>
</protein>
<dbReference type="OrthoDB" id="5652366at2"/>
<dbReference type="InterPro" id="IPR011250">
    <property type="entry name" value="OMP/PagP_B-barrel"/>
</dbReference>
<evidence type="ECO:0000313" key="3">
    <source>
        <dbReference type="Proteomes" id="UP000002770"/>
    </source>
</evidence>
<name>G9ETR6_9GAMM</name>
<dbReference type="AlphaFoldDB" id="G9ETR6"/>
<dbReference type="HOGENOM" id="CLU_085030_0_0_6"/>
<evidence type="ECO:0000256" key="1">
    <source>
        <dbReference type="SAM" id="Phobius"/>
    </source>
</evidence>
<evidence type="ECO:0000313" key="2">
    <source>
        <dbReference type="EMBL" id="EHL29267.1"/>
    </source>
</evidence>
<dbReference type="Proteomes" id="UP000002770">
    <property type="component" value="Unassembled WGS sequence"/>
</dbReference>
<keyword evidence="1" id="KW-1133">Transmembrane helix</keyword>